<feature type="active site" description="Proton donor" evidence="8">
    <location>
        <position position="166"/>
    </location>
</feature>
<gene>
    <name evidence="12" type="ORF">EDC35_102402</name>
</gene>
<keyword evidence="3 11" id="KW-0378">Hydrolase</keyword>
<feature type="binding site" evidence="9">
    <location>
        <position position="121"/>
    </location>
    <ligand>
        <name>substrate</name>
    </ligand>
</feature>
<sequence length="451" mass="50274">MTTLPFPNDFLWGAATSAYQIEGHPLADGAGPSIWHRFVHQPGRIAHDDTGDLACDHYHRFAEDVALMADLGLGAYRFSIAWGRVLPEGRGAVNIKGLDFYRRLTDALLERGIQPMITLYHWDLPAALHDRGGWLNPDSPRWFADYARLLFDALDDRVPLWVTLNEPWVVSVLGYLEGELAPGHQDWFETPRVAHHLLLAHAEAVAAYRASGRHRIGLAVNLEPQHPASSSPDDQAAAARRDAFINRWFLDPLLLGVYPSELESLFGPAWPGFADADLKRIQCATDFIGVNYYSRGLVRAAPNHPPLNAVRISPTYAPRTSMDWEIYPQGLTDTLLWLKDRYGNPPLYITENGAAFDDPSPCNGEVSDPERVDYLRTHLCAAHAAITQGIDLRGYFAWSLLDNFEWAQGYAKRFGLVQVDPLSQKRTLKTSARFYREVIGGNGVAPSPATG</sequence>
<dbReference type="InterPro" id="IPR017736">
    <property type="entry name" value="Glyco_hydro_1_beta-glucosidase"/>
</dbReference>
<evidence type="ECO:0000256" key="5">
    <source>
        <dbReference type="ARBA" id="ARBA00023277"/>
    </source>
</evidence>
<dbReference type="RefSeq" id="WP_132976174.1">
    <property type="nucleotide sequence ID" value="NZ_SMAO01000002.1"/>
</dbReference>
<keyword evidence="4" id="KW-0136">Cellulose degradation</keyword>
<evidence type="ECO:0000256" key="11">
    <source>
        <dbReference type="RuleBase" id="RU361175"/>
    </source>
</evidence>
<evidence type="ECO:0000256" key="9">
    <source>
        <dbReference type="PIRSR" id="PIRSR617736-2"/>
    </source>
</evidence>
<evidence type="ECO:0000256" key="1">
    <source>
        <dbReference type="ARBA" id="ARBA00010838"/>
    </source>
</evidence>
<dbReference type="GO" id="GO:0030245">
    <property type="term" value="P:cellulose catabolic process"/>
    <property type="evidence" value="ECO:0007669"/>
    <property type="project" value="UniProtKB-KW"/>
</dbReference>
<dbReference type="SUPFAM" id="SSF51445">
    <property type="entry name" value="(Trans)glycosidases"/>
    <property type="match status" value="1"/>
</dbReference>
<dbReference type="NCBIfam" id="TIGR03356">
    <property type="entry name" value="BGL"/>
    <property type="match status" value="1"/>
</dbReference>
<protein>
    <recommendedName>
        <fullName evidence="2 11">Beta-glucosidase</fullName>
        <ecNumber evidence="2 11">3.2.1.21</ecNumber>
    </recommendedName>
</protein>
<feature type="binding site" evidence="9">
    <location>
        <begin position="405"/>
        <end position="406"/>
    </location>
    <ligand>
        <name>substrate</name>
    </ligand>
</feature>
<dbReference type="InterPro" id="IPR018120">
    <property type="entry name" value="Glyco_hydro_1_AS"/>
</dbReference>
<dbReference type="PANTHER" id="PTHR10353">
    <property type="entry name" value="GLYCOSYL HYDROLASE"/>
    <property type="match status" value="1"/>
</dbReference>
<dbReference type="Proteomes" id="UP000295717">
    <property type="component" value="Unassembled WGS sequence"/>
</dbReference>
<evidence type="ECO:0000256" key="8">
    <source>
        <dbReference type="PIRSR" id="PIRSR617736-1"/>
    </source>
</evidence>
<feature type="binding site" evidence="9">
    <location>
        <position position="398"/>
    </location>
    <ligand>
        <name>substrate</name>
    </ligand>
</feature>
<keyword evidence="6 11" id="KW-0326">Glycosidase</keyword>
<dbReference type="EMBL" id="SMAO01000002">
    <property type="protein sequence ID" value="TCT23065.1"/>
    <property type="molecule type" value="Genomic_DNA"/>
</dbReference>
<feature type="binding site" evidence="9">
    <location>
        <position position="165"/>
    </location>
    <ligand>
        <name>substrate</name>
    </ligand>
</feature>
<dbReference type="InterPro" id="IPR001360">
    <property type="entry name" value="Glyco_hydro_1"/>
</dbReference>
<dbReference type="GO" id="GO:0005829">
    <property type="term" value="C:cytosol"/>
    <property type="evidence" value="ECO:0007669"/>
    <property type="project" value="TreeGrafter"/>
</dbReference>
<evidence type="ECO:0000313" key="12">
    <source>
        <dbReference type="EMBL" id="TCT23065.1"/>
    </source>
</evidence>
<proteinExistence type="inferred from homology"/>
<comment type="catalytic activity">
    <reaction evidence="11">
        <text>Hydrolysis of terminal, non-reducing beta-D-glucosyl residues with release of beta-D-glucose.</text>
        <dbReference type="EC" id="3.2.1.21"/>
    </reaction>
</comment>
<comment type="similarity">
    <text evidence="1 11">Belongs to the glycosyl hydrolase 1 family.</text>
</comment>
<organism evidence="12 13">
    <name type="scientific">Thiobaca trueperi</name>
    <dbReference type="NCBI Taxonomy" id="127458"/>
    <lineage>
        <taxon>Bacteria</taxon>
        <taxon>Pseudomonadati</taxon>
        <taxon>Pseudomonadota</taxon>
        <taxon>Gammaproteobacteria</taxon>
        <taxon>Chromatiales</taxon>
        <taxon>Chromatiaceae</taxon>
        <taxon>Thiobaca</taxon>
    </lineage>
</organism>
<dbReference type="PRINTS" id="PR00131">
    <property type="entry name" value="GLHYDRLASE1"/>
</dbReference>
<feature type="binding site" evidence="9">
    <location>
        <position position="20"/>
    </location>
    <ligand>
        <name>substrate</name>
    </ligand>
</feature>
<evidence type="ECO:0000256" key="10">
    <source>
        <dbReference type="PROSITE-ProRule" id="PRU10055"/>
    </source>
</evidence>
<dbReference type="FunFam" id="3.20.20.80:FF:000004">
    <property type="entry name" value="Beta-glucosidase 6-phospho-beta-glucosidase"/>
    <property type="match status" value="1"/>
</dbReference>
<feature type="active site" description="Nucleophile" evidence="8 10">
    <location>
        <position position="351"/>
    </location>
</feature>
<dbReference type="Pfam" id="PF00232">
    <property type="entry name" value="Glyco_hydro_1"/>
    <property type="match status" value="1"/>
</dbReference>
<evidence type="ECO:0000256" key="7">
    <source>
        <dbReference type="ARBA" id="ARBA00023326"/>
    </source>
</evidence>
<keyword evidence="5" id="KW-0119">Carbohydrate metabolism</keyword>
<keyword evidence="13" id="KW-1185">Reference proteome</keyword>
<name>A0A4R3N2F4_9GAMM</name>
<evidence type="ECO:0000256" key="2">
    <source>
        <dbReference type="ARBA" id="ARBA00012744"/>
    </source>
</evidence>
<dbReference type="InterPro" id="IPR017853">
    <property type="entry name" value="GH"/>
</dbReference>
<dbReference type="GO" id="GO:0008422">
    <property type="term" value="F:beta-glucosidase activity"/>
    <property type="evidence" value="ECO:0007669"/>
    <property type="project" value="UniProtKB-EC"/>
</dbReference>
<evidence type="ECO:0000256" key="6">
    <source>
        <dbReference type="ARBA" id="ARBA00023295"/>
    </source>
</evidence>
<reference evidence="12 13" key="1">
    <citation type="submission" date="2019-03" db="EMBL/GenBank/DDBJ databases">
        <title>Genomic Encyclopedia of Type Strains, Phase IV (KMG-IV): sequencing the most valuable type-strain genomes for metagenomic binning, comparative biology and taxonomic classification.</title>
        <authorList>
            <person name="Goeker M."/>
        </authorList>
    </citation>
    <scope>NUCLEOTIDE SEQUENCE [LARGE SCALE GENOMIC DNA]</scope>
    <source>
        <strain evidence="12 13">DSM 13587</strain>
    </source>
</reference>
<dbReference type="Gene3D" id="3.20.20.80">
    <property type="entry name" value="Glycosidases"/>
    <property type="match status" value="1"/>
</dbReference>
<evidence type="ECO:0000313" key="13">
    <source>
        <dbReference type="Proteomes" id="UP000295717"/>
    </source>
</evidence>
<dbReference type="EC" id="3.2.1.21" evidence="2 11"/>
<dbReference type="AlphaFoldDB" id="A0A4R3N2F4"/>
<keyword evidence="7" id="KW-0624">Polysaccharide degradation</keyword>
<evidence type="ECO:0000256" key="4">
    <source>
        <dbReference type="ARBA" id="ARBA00023001"/>
    </source>
</evidence>
<dbReference type="OrthoDB" id="9765195at2"/>
<dbReference type="PANTHER" id="PTHR10353:SF36">
    <property type="entry name" value="LP05116P"/>
    <property type="match status" value="1"/>
</dbReference>
<comment type="caution">
    <text evidence="12">The sequence shown here is derived from an EMBL/GenBank/DDBJ whole genome shotgun (WGS) entry which is preliminary data.</text>
</comment>
<evidence type="ECO:0000256" key="3">
    <source>
        <dbReference type="ARBA" id="ARBA00022801"/>
    </source>
</evidence>
<accession>A0A4R3N2F4</accession>
<feature type="binding site" evidence="9">
    <location>
        <position position="293"/>
    </location>
    <ligand>
        <name>substrate</name>
    </ligand>
</feature>
<dbReference type="PROSITE" id="PS00572">
    <property type="entry name" value="GLYCOSYL_HYDROL_F1_1"/>
    <property type="match status" value="1"/>
</dbReference>